<dbReference type="AlphaFoldDB" id="A0A8I3ACG7"/>
<name>A0A8I3ACG7_9AGAM</name>
<comment type="caution">
    <text evidence="1">The sequence shown here is derived from an EMBL/GenBank/DDBJ whole genome shotgun (WGS) entry which is preliminary data.</text>
</comment>
<accession>A0A8I3ACG7</accession>
<dbReference type="OrthoDB" id="2655465at2759"/>
<gene>
    <name evidence="1" type="ORF">JVT61DRAFT_12633</name>
</gene>
<evidence type="ECO:0000313" key="2">
    <source>
        <dbReference type="Proteomes" id="UP000683000"/>
    </source>
</evidence>
<proteinExistence type="predicted"/>
<evidence type="ECO:0000313" key="1">
    <source>
        <dbReference type="EMBL" id="KAG6378378.1"/>
    </source>
</evidence>
<organism evidence="1 2">
    <name type="scientific">Boletus reticuloceps</name>
    <dbReference type="NCBI Taxonomy" id="495285"/>
    <lineage>
        <taxon>Eukaryota</taxon>
        <taxon>Fungi</taxon>
        <taxon>Dikarya</taxon>
        <taxon>Basidiomycota</taxon>
        <taxon>Agaricomycotina</taxon>
        <taxon>Agaricomycetes</taxon>
        <taxon>Agaricomycetidae</taxon>
        <taxon>Boletales</taxon>
        <taxon>Boletineae</taxon>
        <taxon>Boletaceae</taxon>
        <taxon>Boletoideae</taxon>
        <taxon>Boletus</taxon>
    </lineage>
</organism>
<protein>
    <recommendedName>
        <fullName evidence="3">HNH nuclease domain-containing protein</fullName>
    </recommendedName>
</protein>
<dbReference type="EMBL" id="JAGFBS010000006">
    <property type="protein sequence ID" value="KAG6378378.1"/>
    <property type="molecule type" value="Genomic_DNA"/>
</dbReference>
<reference evidence="1" key="1">
    <citation type="submission" date="2021-03" db="EMBL/GenBank/DDBJ databases">
        <title>Evolutionary innovations through gain and loss of genes in the ectomycorrhizal Boletales.</title>
        <authorList>
            <person name="Wu G."/>
            <person name="Miyauchi S."/>
            <person name="Morin E."/>
            <person name="Yang Z.-L."/>
            <person name="Xu J."/>
            <person name="Martin F.M."/>
        </authorList>
    </citation>
    <scope>NUCLEOTIDE SEQUENCE</scope>
    <source>
        <strain evidence="1">BR01</strain>
    </source>
</reference>
<dbReference type="Proteomes" id="UP000683000">
    <property type="component" value="Unassembled WGS sequence"/>
</dbReference>
<sequence length="405" mass="44751">MMIGAWGLCRQQAIMMENITTSPLPPFNSPQIQELCSSNFSDHSSAYNIILEAENYANQQSQEDIMFARVAGFLLLEFHSRSHIFGHLPCTSLVRRVTSQSSSKNQHDVVFHVGKLYCDSFICLFRTFDATTSSYSPPYSHPSCSSFNTLEEMIKDTMEATAMDYQTLGRKALARDGCQCLVTGLLDLGALDGCAELRAMAKCKGKAGVQIEAAHILNASTIQCIDPTLPTGEDSVVQTQHAADTMAILESFGFSEFTKAFKQSGGIHQVWNLLSLQHDINYNFGKLDMWFESTDQLGHYELVIDEPHKSFIHGLQRTPDDGAPIIVNFPSYGAEVPPPSPGLLALHATCARVAHMSGAAEFFYQLEEDIEDSMQVDVEEYASPCFHGSSVHTLSNMLSSFEIND</sequence>
<keyword evidence="2" id="KW-1185">Reference proteome</keyword>
<evidence type="ECO:0008006" key="3">
    <source>
        <dbReference type="Google" id="ProtNLM"/>
    </source>
</evidence>